<dbReference type="InterPro" id="IPR043502">
    <property type="entry name" value="DNA/RNA_pol_sf"/>
</dbReference>
<dbReference type="Pfam" id="PF00476">
    <property type="entry name" value="DNA_pol_A"/>
    <property type="match status" value="1"/>
</dbReference>
<dbReference type="GO" id="GO:0003677">
    <property type="term" value="F:DNA binding"/>
    <property type="evidence" value="ECO:0007669"/>
    <property type="project" value="InterPro"/>
</dbReference>
<dbReference type="InterPro" id="IPR036397">
    <property type="entry name" value="RNaseH_sf"/>
</dbReference>
<dbReference type="Gene3D" id="3.30.70.370">
    <property type="match status" value="1"/>
</dbReference>
<dbReference type="GO" id="GO:0006260">
    <property type="term" value="P:DNA replication"/>
    <property type="evidence" value="ECO:0007669"/>
    <property type="project" value="InterPro"/>
</dbReference>
<proteinExistence type="predicted"/>
<name>A0A0F9VGG0_9ZZZZ</name>
<sequence>MDFETYWDQDYTLSKDEWPTVRFVTSDKFEATGMSVSRNGSVSIFRSPAFIAEVFENLQVTYGPNLENCVVVMQNAFFDALILHEHYNVRPKYILDTKQITSFLEARKSHKLRDLAEEYGLEPKGDTKQFKGLHWNDMSTIQRSDLGIYCNNDVDITTKIFKKTLPLVTNPELELPLMNHTTQLFLQKNFKFDFMLAMKLKEKMEKQADEVAKELGYTRKIISGNKTFLALMEEALPSGEKVPMKWSTPSKKTGKSKMIPAFAKDDEGMKALLNHPDDKVRKLAEARQAVKSWPLHAKRVHNMIQQSKASDGYFRVPLKYAGAHTIRWSGCEGVNAQNFGSKADPLIIEVRNLLMAGEDMVLLTADSTAIEARGLSWIAGQDDLTEAFAQNRDPYSEFASILLGRPVRKPEKYDPKPVAKILKLGRDYGKAYVLGSGYGMGAARMLVEMRKIPAFAEKIRAGEITLSTCKKDINFYRQTYPMIPKFWSAVEKAFRVVTKYPNEVRTVGPLVFYSKGSMVFLRLPSGREMRYPHCTIRRADGSIKWKYGHLWGGSITENIVQSMCRDLLGYWILECEKVGLPIVIHVHDDVTTMVLEEKQNESRAILEEVVLTTPAWAEGLPLAIDPIIAKKRYGK</sequence>
<dbReference type="GO" id="GO:0008408">
    <property type="term" value="F:3'-5' exonuclease activity"/>
    <property type="evidence" value="ECO:0007669"/>
    <property type="project" value="InterPro"/>
</dbReference>
<reference evidence="2" key="1">
    <citation type="journal article" date="2015" name="Nature">
        <title>Complex archaea that bridge the gap between prokaryotes and eukaryotes.</title>
        <authorList>
            <person name="Spang A."/>
            <person name="Saw J.H."/>
            <person name="Jorgensen S.L."/>
            <person name="Zaremba-Niedzwiedzka K."/>
            <person name="Martijn J."/>
            <person name="Lind A.E."/>
            <person name="van Eijk R."/>
            <person name="Schleper C."/>
            <person name="Guy L."/>
            <person name="Ettema T.J."/>
        </authorList>
    </citation>
    <scope>NUCLEOTIDE SEQUENCE</scope>
</reference>
<protein>
    <recommendedName>
        <fullName evidence="1">DNA-directed DNA polymerase family A palm domain-containing protein</fullName>
    </recommendedName>
</protein>
<accession>A0A0F9VGG0</accession>
<dbReference type="Pfam" id="PF01612">
    <property type="entry name" value="DNA_pol_A_exo1"/>
    <property type="match status" value="1"/>
</dbReference>
<dbReference type="GO" id="GO:0003887">
    <property type="term" value="F:DNA-directed DNA polymerase activity"/>
    <property type="evidence" value="ECO:0007669"/>
    <property type="project" value="InterPro"/>
</dbReference>
<organism evidence="2">
    <name type="scientific">marine sediment metagenome</name>
    <dbReference type="NCBI Taxonomy" id="412755"/>
    <lineage>
        <taxon>unclassified sequences</taxon>
        <taxon>metagenomes</taxon>
        <taxon>ecological metagenomes</taxon>
    </lineage>
</organism>
<gene>
    <name evidence="2" type="ORF">LCGC14_0487020</name>
</gene>
<dbReference type="InterPro" id="IPR001098">
    <property type="entry name" value="DNA-dir_DNA_pol_A_palm_dom"/>
</dbReference>
<dbReference type="SUPFAM" id="SSF56672">
    <property type="entry name" value="DNA/RNA polymerases"/>
    <property type="match status" value="1"/>
</dbReference>
<feature type="domain" description="DNA-directed DNA polymerase family A palm" evidence="1">
    <location>
        <begin position="348"/>
        <end position="598"/>
    </location>
</feature>
<dbReference type="InterPro" id="IPR012337">
    <property type="entry name" value="RNaseH-like_sf"/>
</dbReference>
<dbReference type="Gene3D" id="1.10.150.20">
    <property type="entry name" value="5' to 3' exonuclease, C-terminal subdomain"/>
    <property type="match status" value="1"/>
</dbReference>
<evidence type="ECO:0000259" key="1">
    <source>
        <dbReference type="SMART" id="SM00482"/>
    </source>
</evidence>
<dbReference type="SUPFAM" id="SSF53098">
    <property type="entry name" value="Ribonuclease H-like"/>
    <property type="match status" value="1"/>
</dbReference>
<dbReference type="AlphaFoldDB" id="A0A0F9VGG0"/>
<comment type="caution">
    <text evidence="2">The sequence shown here is derived from an EMBL/GenBank/DDBJ whole genome shotgun (WGS) entry which is preliminary data.</text>
</comment>
<dbReference type="InterPro" id="IPR002562">
    <property type="entry name" value="3'-5'_exonuclease_dom"/>
</dbReference>
<dbReference type="Gene3D" id="3.30.420.10">
    <property type="entry name" value="Ribonuclease H-like superfamily/Ribonuclease H"/>
    <property type="match status" value="1"/>
</dbReference>
<dbReference type="EMBL" id="LAZR01000541">
    <property type="protein sequence ID" value="KKN64868.1"/>
    <property type="molecule type" value="Genomic_DNA"/>
</dbReference>
<dbReference type="SMART" id="SM00482">
    <property type="entry name" value="POLAc"/>
    <property type="match status" value="1"/>
</dbReference>
<evidence type="ECO:0000313" key="2">
    <source>
        <dbReference type="EMBL" id="KKN64868.1"/>
    </source>
</evidence>